<dbReference type="Gene3D" id="3.40.630.30">
    <property type="match status" value="1"/>
</dbReference>
<reference evidence="2 3" key="1">
    <citation type="submission" date="2021-03" db="EMBL/GenBank/DDBJ databases">
        <title>Sequencing the genomes of 1000 actinobacteria strains.</title>
        <authorList>
            <person name="Klenk H.-P."/>
        </authorList>
    </citation>
    <scope>NUCLEOTIDE SEQUENCE [LARGE SCALE GENOMIC DNA]</scope>
    <source>
        <strain evidence="2 3">DSM 14566</strain>
    </source>
</reference>
<protein>
    <submittedName>
        <fullName evidence="2">RimJ/RimL family protein N-acetyltransferase</fullName>
    </submittedName>
</protein>
<dbReference type="EMBL" id="JAGIOD010000001">
    <property type="protein sequence ID" value="MBP2380788.1"/>
    <property type="molecule type" value="Genomic_DNA"/>
</dbReference>
<sequence length="178" mass="18985">MLDADLLPLSDDRARLRPLALHDAAAYAEGTEDPAVRTHAHLPEPRYTPSSVRAMIRRDVEPGLQRGDLAVLTIADPATDSFAGSLVLFGVRAPEVEVGFWIHPAHRGKGLTAAALELGARFAAGSGLRRLTARTSGHNVASQQVLATSAFELVGHAVETAPDGQLVELLRYERPLGS</sequence>
<dbReference type="Proteomes" id="UP001519290">
    <property type="component" value="Unassembled WGS sequence"/>
</dbReference>
<accession>A0ABS4WX72</accession>
<dbReference type="InterPro" id="IPR051531">
    <property type="entry name" value="N-acetyltransferase"/>
</dbReference>
<dbReference type="Pfam" id="PF13302">
    <property type="entry name" value="Acetyltransf_3"/>
    <property type="match status" value="1"/>
</dbReference>
<gene>
    <name evidence="2" type="ORF">JOF43_000745</name>
</gene>
<proteinExistence type="predicted"/>
<evidence type="ECO:0000313" key="3">
    <source>
        <dbReference type="Proteomes" id="UP001519290"/>
    </source>
</evidence>
<dbReference type="InterPro" id="IPR000182">
    <property type="entry name" value="GNAT_dom"/>
</dbReference>
<dbReference type="PANTHER" id="PTHR43792">
    <property type="entry name" value="GNAT FAMILY, PUTATIVE (AFU_ORTHOLOGUE AFUA_3G00765)-RELATED-RELATED"/>
    <property type="match status" value="1"/>
</dbReference>
<dbReference type="RefSeq" id="WP_209899267.1">
    <property type="nucleotide sequence ID" value="NZ_BAAAJW010000015.1"/>
</dbReference>
<evidence type="ECO:0000313" key="2">
    <source>
        <dbReference type="EMBL" id="MBP2380788.1"/>
    </source>
</evidence>
<evidence type="ECO:0000259" key="1">
    <source>
        <dbReference type="PROSITE" id="PS51186"/>
    </source>
</evidence>
<organism evidence="2 3">
    <name type="scientific">Brachybacterium sacelli</name>
    <dbReference type="NCBI Taxonomy" id="173364"/>
    <lineage>
        <taxon>Bacteria</taxon>
        <taxon>Bacillati</taxon>
        <taxon>Actinomycetota</taxon>
        <taxon>Actinomycetes</taxon>
        <taxon>Micrococcales</taxon>
        <taxon>Dermabacteraceae</taxon>
        <taxon>Brachybacterium</taxon>
    </lineage>
</organism>
<keyword evidence="3" id="KW-1185">Reference proteome</keyword>
<comment type="caution">
    <text evidence="2">The sequence shown here is derived from an EMBL/GenBank/DDBJ whole genome shotgun (WGS) entry which is preliminary data.</text>
</comment>
<dbReference type="InterPro" id="IPR016181">
    <property type="entry name" value="Acyl_CoA_acyltransferase"/>
</dbReference>
<feature type="domain" description="N-acetyltransferase" evidence="1">
    <location>
        <begin position="14"/>
        <end position="177"/>
    </location>
</feature>
<dbReference type="PROSITE" id="PS51186">
    <property type="entry name" value="GNAT"/>
    <property type="match status" value="1"/>
</dbReference>
<dbReference type="SUPFAM" id="SSF55729">
    <property type="entry name" value="Acyl-CoA N-acyltransferases (Nat)"/>
    <property type="match status" value="1"/>
</dbReference>
<name>A0ABS4WX72_9MICO</name>